<gene>
    <name evidence="12" type="ORF">MEDL_29170</name>
</gene>
<keyword evidence="8" id="KW-0325">Glycoprotein</keyword>
<dbReference type="InterPro" id="IPR002172">
    <property type="entry name" value="LDrepeatLR_classA_rpt"/>
</dbReference>
<comment type="subcellular location">
    <subcellularLocation>
        <location evidence="1">Membrane</location>
        <topology evidence="1">Single-pass membrane protein</topology>
    </subcellularLocation>
</comment>
<evidence type="ECO:0000313" key="13">
    <source>
        <dbReference type="Proteomes" id="UP000683360"/>
    </source>
</evidence>
<dbReference type="AlphaFoldDB" id="A0A8S3S2M9"/>
<dbReference type="EMBL" id="CAJPWZ010001442">
    <property type="protein sequence ID" value="CAG2215399.1"/>
    <property type="molecule type" value="Genomic_DNA"/>
</dbReference>
<feature type="region of interest" description="Disordered" evidence="10">
    <location>
        <begin position="269"/>
        <end position="344"/>
    </location>
</feature>
<keyword evidence="13" id="KW-1185">Reference proteome</keyword>
<keyword evidence="3" id="KW-0677">Repeat</keyword>
<evidence type="ECO:0000256" key="8">
    <source>
        <dbReference type="ARBA" id="ARBA00023180"/>
    </source>
</evidence>
<dbReference type="InterPro" id="IPR023415">
    <property type="entry name" value="LDLR_class-A_CS"/>
</dbReference>
<evidence type="ECO:0000313" key="12">
    <source>
        <dbReference type="EMBL" id="CAG2215399.1"/>
    </source>
</evidence>
<evidence type="ECO:0000256" key="9">
    <source>
        <dbReference type="PROSITE-ProRule" id="PRU00124"/>
    </source>
</evidence>
<dbReference type="PRINTS" id="PR00261">
    <property type="entry name" value="LDLRECEPTOR"/>
</dbReference>
<feature type="region of interest" description="Disordered" evidence="10">
    <location>
        <begin position="109"/>
        <end position="177"/>
    </location>
</feature>
<dbReference type="PROSITE" id="PS01209">
    <property type="entry name" value="LDLRA_1"/>
    <property type="match status" value="1"/>
</dbReference>
<keyword evidence="11" id="KW-0732">Signal</keyword>
<organism evidence="12 13">
    <name type="scientific">Mytilus edulis</name>
    <name type="common">Blue mussel</name>
    <dbReference type="NCBI Taxonomy" id="6550"/>
    <lineage>
        <taxon>Eukaryota</taxon>
        <taxon>Metazoa</taxon>
        <taxon>Spiralia</taxon>
        <taxon>Lophotrochozoa</taxon>
        <taxon>Mollusca</taxon>
        <taxon>Bivalvia</taxon>
        <taxon>Autobranchia</taxon>
        <taxon>Pteriomorphia</taxon>
        <taxon>Mytilida</taxon>
        <taxon>Mytiloidea</taxon>
        <taxon>Mytilidae</taxon>
        <taxon>Mytilinae</taxon>
        <taxon>Mytilus</taxon>
    </lineage>
</organism>
<dbReference type="Proteomes" id="UP000683360">
    <property type="component" value="Unassembled WGS sequence"/>
</dbReference>
<keyword evidence="2" id="KW-0812">Transmembrane</keyword>
<dbReference type="GO" id="GO:0016324">
    <property type="term" value="C:apical plasma membrane"/>
    <property type="evidence" value="ECO:0007669"/>
    <property type="project" value="TreeGrafter"/>
</dbReference>
<dbReference type="Gene3D" id="4.10.400.10">
    <property type="entry name" value="Low-density Lipoprotein Receptor"/>
    <property type="match status" value="2"/>
</dbReference>
<evidence type="ECO:0000256" key="1">
    <source>
        <dbReference type="ARBA" id="ARBA00004167"/>
    </source>
</evidence>
<dbReference type="PANTHER" id="PTHR22722">
    <property type="entry name" value="LOW-DENSITY LIPOPROTEIN RECEPTOR-RELATED PROTEIN 2-RELATED"/>
    <property type="match status" value="1"/>
</dbReference>
<dbReference type="SMART" id="SM00192">
    <property type="entry name" value="LDLa"/>
    <property type="match status" value="2"/>
</dbReference>
<evidence type="ECO:0000256" key="7">
    <source>
        <dbReference type="ARBA" id="ARBA00023170"/>
    </source>
</evidence>
<sequence>MCTQHIGKSTILFTVFLTLSTALPLESSLRKDNSGCYPHEFRCHNRYYCINSRYVCDEIDDCGDLSDESNCSNKKCFHGEFLCSSNGIYVCHPNHYKCDGEPDCDDQSDERNCKPGGRGRDIWHSGHQAKDAAGRGDFHKAKLGENPKHDFGGAGGKERVESGNTTPRGDGKIIPATSENNYANPIFRSASRIILESSDLDEEIAQMEDKIKESMEAFNAKGSGWTFGHIEKLEIQLNEHKPLKGSSYIPLPKKLAAKKAIVNVKMRISSASNGRSSQPSITRRWIRRAATGSSSTKSGRTSSGSTASTSRSHSGESIGSRSSMRGSRSTYMDSIWGRREGSTL</sequence>
<feature type="compositionally biased region" description="Polar residues" evidence="10">
    <location>
        <begin position="269"/>
        <end position="281"/>
    </location>
</feature>
<evidence type="ECO:0000256" key="4">
    <source>
        <dbReference type="ARBA" id="ARBA00022989"/>
    </source>
</evidence>
<dbReference type="InterPro" id="IPR036055">
    <property type="entry name" value="LDL_receptor-like_sf"/>
</dbReference>
<evidence type="ECO:0000256" key="10">
    <source>
        <dbReference type="SAM" id="MobiDB-lite"/>
    </source>
</evidence>
<accession>A0A8S3S2M9</accession>
<dbReference type="SUPFAM" id="SSF57424">
    <property type="entry name" value="LDL receptor-like module"/>
    <property type="match status" value="2"/>
</dbReference>
<feature type="disulfide bond" evidence="9">
    <location>
        <begin position="56"/>
        <end position="71"/>
    </location>
</feature>
<feature type="compositionally biased region" description="Basic and acidic residues" evidence="10">
    <location>
        <begin position="109"/>
        <end position="161"/>
    </location>
</feature>
<evidence type="ECO:0000256" key="5">
    <source>
        <dbReference type="ARBA" id="ARBA00023136"/>
    </source>
</evidence>
<evidence type="ECO:0000256" key="3">
    <source>
        <dbReference type="ARBA" id="ARBA00022737"/>
    </source>
</evidence>
<evidence type="ECO:0000256" key="6">
    <source>
        <dbReference type="ARBA" id="ARBA00023157"/>
    </source>
</evidence>
<name>A0A8S3S2M9_MYTED</name>
<keyword evidence="7" id="KW-0675">Receptor</keyword>
<dbReference type="Pfam" id="PF00057">
    <property type="entry name" value="Ldl_recept_a"/>
    <property type="match status" value="2"/>
</dbReference>
<dbReference type="PROSITE" id="PS50068">
    <property type="entry name" value="LDLRA_2"/>
    <property type="match status" value="2"/>
</dbReference>
<dbReference type="GO" id="GO:0042562">
    <property type="term" value="F:hormone binding"/>
    <property type="evidence" value="ECO:0007669"/>
    <property type="project" value="TreeGrafter"/>
</dbReference>
<dbReference type="PANTHER" id="PTHR22722:SF15">
    <property type="entry name" value="LOW-DENSITY LIPOPROTEIN RECEPTOR-RELATED"/>
    <property type="match status" value="1"/>
</dbReference>
<protein>
    <submittedName>
        <fullName evidence="12">LRP1B</fullName>
    </submittedName>
</protein>
<reference evidence="12" key="1">
    <citation type="submission" date="2021-03" db="EMBL/GenBank/DDBJ databases">
        <authorList>
            <person name="Bekaert M."/>
        </authorList>
    </citation>
    <scope>NUCLEOTIDE SEQUENCE</scope>
</reference>
<keyword evidence="4" id="KW-1133">Transmembrane helix</keyword>
<feature type="compositionally biased region" description="Low complexity" evidence="10">
    <location>
        <begin position="288"/>
        <end position="329"/>
    </location>
</feature>
<evidence type="ECO:0000256" key="11">
    <source>
        <dbReference type="SAM" id="SignalP"/>
    </source>
</evidence>
<dbReference type="GO" id="GO:0006898">
    <property type="term" value="P:receptor-mediated endocytosis"/>
    <property type="evidence" value="ECO:0007669"/>
    <property type="project" value="TreeGrafter"/>
</dbReference>
<comment type="caution">
    <text evidence="12">The sequence shown here is derived from an EMBL/GenBank/DDBJ whole genome shotgun (WGS) entry which is preliminary data.</text>
</comment>
<keyword evidence="6 9" id="KW-1015">Disulfide bond</keyword>
<comment type="caution">
    <text evidence="9">Lacks conserved residue(s) required for the propagation of feature annotation.</text>
</comment>
<proteinExistence type="predicted"/>
<dbReference type="CDD" id="cd00112">
    <property type="entry name" value="LDLa"/>
    <property type="match status" value="2"/>
</dbReference>
<evidence type="ECO:0000256" key="2">
    <source>
        <dbReference type="ARBA" id="ARBA00022692"/>
    </source>
</evidence>
<keyword evidence="5" id="KW-0472">Membrane</keyword>
<feature type="disulfide bond" evidence="9">
    <location>
        <begin position="98"/>
        <end position="113"/>
    </location>
</feature>
<dbReference type="InterPro" id="IPR051221">
    <property type="entry name" value="LDLR-related"/>
</dbReference>
<dbReference type="GO" id="GO:0043235">
    <property type="term" value="C:receptor complex"/>
    <property type="evidence" value="ECO:0007669"/>
    <property type="project" value="TreeGrafter"/>
</dbReference>
<dbReference type="OrthoDB" id="6050273at2759"/>
<feature type="signal peptide" evidence="11">
    <location>
        <begin position="1"/>
        <end position="22"/>
    </location>
</feature>
<feature type="chain" id="PRO_5035778005" evidence="11">
    <location>
        <begin position="23"/>
        <end position="344"/>
    </location>
</feature>